<name>A0A2I9D6U7_9DEIO</name>
<dbReference type="Gene3D" id="3.40.1190.20">
    <property type="match status" value="1"/>
</dbReference>
<dbReference type="CDD" id="cd01167">
    <property type="entry name" value="bac_FRK"/>
    <property type="match status" value="1"/>
</dbReference>
<evidence type="ECO:0000313" key="7">
    <source>
        <dbReference type="EMBL" id="GBF06170.1"/>
    </source>
</evidence>
<dbReference type="PROSITE" id="PS00583">
    <property type="entry name" value="PFKB_KINASES_1"/>
    <property type="match status" value="1"/>
</dbReference>
<dbReference type="Pfam" id="PF00294">
    <property type="entry name" value="PfkB"/>
    <property type="match status" value="1"/>
</dbReference>
<keyword evidence="3" id="KW-0547">Nucleotide-binding</keyword>
<dbReference type="RefSeq" id="WP_165794177.1">
    <property type="nucleotide sequence ID" value="NZ_BFAG01000007.1"/>
</dbReference>
<keyword evidence="4 7" id="KW-0418">Kinase</keyword>
<dbReference type="PROSITE" id="PS00584">
    <property type="entry name" value="PFKB_KINASES_2"/>
    <property type="match status" value="1"/>
</dbReference>
<evidence type="ECO:0000256" key="3">
    <source>
        <dbReference type="ARBA" id="ARBA00022741"/>
    </source>
</evidence>
<evidence type="ECO:0000256" key="2">
    <source>
        <dbReference type="ARBA" id="ARBA00022679"/>
    </source>
</evidence>
<comment type="caution">
    <text evidence="7">The sequence shown here is derived from an EMBL/GenBank/DDBJ whole genome shotgun (WGS) entry which is preliminary data.</text>
</comment>
<dbReference type="InterPro" id="IPR002173">
    <property type="entry name" value="Carboh/pur_kinase_PfkB_CS"/>
</dbReference>
<evidence type="ECO:0000256" key="5">
    <source>
        <dbReference type="ARBA" id="ARBA00022840"/>
    </source>
</evidence>
<evidence type="ECO:0000313" key="8">
    <source>
        <dbReference type="Proteomes" id="UP000236569"/>
    </source>
</evidence>
<evidence type="ECO:0000256" key="1">
    <source>
        <dbReference type="ARBA" id="ARBA00010688"/>
    </source>
</evidence>
<evidence type="ECO:0000259" key="6">
    <source>
        <dbReference type="Pfam" id="PF00294"/>
    </source>
</evidence>
<keyword evidence="5" id="KW-0067">ATP-binding</keyword>
<proteinExistence type="inferred from homology"/>
<dbReference type="InterPro" id="IPR029056">
    <property type="entry name" value="Ribokinase-like"/>
</dbReference>
<dbReference type="InterPro" id="IPR011611">
    <property type="entry name" value="PfkB_dom"/>
</dbReference>
<dbReference type="Proteomes" id="UP000236569">
    <property type="component" value="Unassembled WGS sequence"/>
</dbReference>
<gene>
    <name evidence="7" type="ORF">DAERI_070168</name>
</gene>
<dbReference type="GO" id="GO:0005524">
    <property type="term" value="F:ATP binding"/>
    <property type="evidence" value="ECO:0007669"/>
    <property type="project" value="UniProtKB-KW"/>
</dbReference>
<keyword evidence="2" id="KW-0808">Transferase</keyword>
<dbReference type="PANTHER" id="PTHR43085">
    <property type="entry name" value="HEXOKINASE FAMILY MEMBER"/>
    <property type="match status" value="1"/>
</dbReference>
<keyword evidence="8" id="KW-1185">Reference proteome</keyword>
<protein>
    <submittedName>
        <fullName evidence="7">Sugar kinase</fullName>
    </submittedName>
</protein>
<dbReference type="PANTHER" id="PTHR43085:SF1">
    <property type="entry name" value="PSEUDOURIDINE KINASE-RELATED"/>
    <property type="match status" value="1"/>
</dbReference>
<comment type="similarity">
    <text evidence="1">Belongs to the carbohydrate kinase PfkB family.</text>
</comment>
<sequence length="298" mass="31899">MTRVLTFGGAVIDFVRSGDHWQARAGGSAWNTARVLVALGQPTAFVGALGDDPFAEGLWTEAEAHGLDLSLIQRVKAHTALSVIHRTHPAQYAFYAENAADSQFSRCPEDAWQGVTAAYFGGITLMRDPARPHFLALARKARERGITVVYDPNYRPQLGDAYREAFPQYVPLADFIKVSEEDLAGLLPHLTLDQALAWVRALNPAATVLLTLGAQGARLIGPGLDLHHPGYRVDVVDTVGAGDASIAGLLYSTLHDPQAPPARHLGFALACAAAACTRPGAHAPTLTEVRSLLQETQA</sequence>
<dbReference type="AlphaFoldDB" id="A0A2I9D6U7"/>
<reference evidence="8" key="1">
    <citation type="submission" date="2018-01" db="EMBL/GenBank/DDBJ databases">
        <title>Draft Genome Sequence of the Radioresistant Bacterium Deinococcus aerius TR0125, Isolated from the Higher Atmosphere above Japan.</title>
        <authorList>
            <person name="Satoh K."/>
            <person name="Arai H."/>
            <person name="Sanzen T."/>
            <person name="Kawaguchi Y."/>
            <person name="Hayashi H."/>
            <person name="Yokobori S."/>
            <person name="Yamagishi A."/>
            <person name="Oono Y."/>
            <person name="Narumi I."/>
        </authorList>
    </citation>
    <scope>NUCLEOTIDE SEQUENCE [LARGE SCALE GENOMIC DNA]</scope>
    <source>
        <strain evidence="8">TR0125</strain>
    </source>
</reference>
<dbReference type="InterPro" id="IPR050306">
    <property type="entry name" value="PfkB_Carbo_kinase"/>
</dbReference>
<organism evidence="7 8">
    <name type="scientific">Deinococcus aerius</name>
    <dbReference type="NCBI Taxonomy" id="200253"/>
    <lineage>
        <taxon>Bacteria</taxon>
        <taxon>Thermotogati</taxon>
        <taxon>Deinococcota</taxon>
        <taxon>Deinococci</taxon>
        <taxon>Deinococcales</taxon>
        <taxon>Deinococcaceae</taxon>
        <taxon>Deinococcus</taxon>
    </lineage>
</organism>
<evidence type="ECO:0000256" key="4">
    <source>
        <dbReference type="ARBA" id="ARBA00022777"/>
    </source>
</evidence>
<accession>A0A2I9D6U7</accession>
<dbReference type="EMBL" id="BFAG01000007">
    <property type="protein sequence ID" value="GBF06170.1"/>
    <property type="molecule type" value="Genomic_DNA"/>
</dbReference>
<dbReference type="SUPFAM" id="SSF53613">
    <property type="entry name" value="Ribokinase-like"/>
    <property type="match status" value="1"/>
</dbReference>
<dbReference type="GO" id="GO:0016301">
    <property type="term" value="F:kinase activity"/>
    <property type="evidence" value="ECO:0007669"/>
    <property type="project" value="UniProtKB-KW"/>
</dbReference>
<feature type="domain" description="Carbohydrate kinase PfkB" evidence="6">
    <location>
        <begin position="2"/>
        <end position="285"/>
    </location>
</feature>